<comment type="subcellular location">
    <subcellularLocation>
        <location evidence="1">Cell membrane</location>
        <topology evidence="1">Multi-pass membrane protein</topology>
    </subcellularLocation>
</comment>
<dbReference type="Pfam" id="PF03706">
    <property type="entry name" value="LPG_synthase_TM"/>
    <property type="match status" value="1"/>
</dbReference>
<dbReference type="PANTHER" id="PTHR37693:SF1">
    <property type="entry name" value="INTEGRAL MEMBRANE PROTEIN"/>
    <property type="match status" value="1"/>
</dbReference>
<feature type="non-terminal residue" evidence="7">
    <location>
        <position position="221"/>
    </location>
</feature>
<evidence type="ECO:0000313" key="7">
    <source>
        <dbReference type="EMBL" id="HIP97924.1"/>
    </source>
</evidence>
<dbReference type="Proteomes" id="UP000606463">
    <property type="component" value="Unassembled WGS sequence"/>
</dbReference>
<protein>
    <submittedName>
        <fullName evidence="7">Flippase-like domain-containing protein</fullName>
    </submittedName>
</protein>
<dbReference type="NCBIfam" id="TIGR00374">
    <property type="entry name" value="flippase-like domain"/>
    <property type="match status" value="1"/>
</dbReference>
<comment type="caution">
    <text evidence="7">The sequence shown here is derived from an EMBL/GenBank/DDBJ whole genome shotgun (WGS) entry which is preliminary data.</text>
</comment>
<dbReference type="GO" id="GO:0005886">
    <property type="term" value="C:plasma membrane"/>
    <property type="evidence" value="ECO:0007669"/>
    <property type="project" value="UniProtKB-SubCell"/>
</dbReference>
<keyword evidence="5 6" id="KW-0472">Membrane</keyword>
<feature type="transmembrane region" description="Helical" evidence="6">
    <location>
        <begin position="203"/>
        <end position="220"/>
    </location>
</feature>
<keyword evidence="4 6" id="KW-1133">Transmembrane helix</keyword>
<evidence type="ECO:0000256" key="6">
    <source>
        <dbReference type="SAM" id="Phobius"/>
    </source>
</evidence>
<evidence type="ECO:0000256" key="1">
    <source>
        <dbReference type="ARBA" id="ARBA00004651"/>
    </source>
</evidence>
<accession>A0A9D0YQ38</accession>
<reference evidence="7" key="1">
    <citation type="journal article" date="2020" name="ISME J.">
        <title>Gammaproteobacteria mediating utilization of methyl-, sulfur- and petroleum organic compounds in deep ocean hydrothermal plumes.</title>
        <authorList>
            <person name="Zhou Z."/>
            <person name="Liu Y."/>
            <person name="Pan J."/>
            <person name="Cron B.R."/>
            <person name="Toner B.M."/>
            <person name="Anantharaman K."/>
            <person name="Breier J.A."/>
            <person name="Dick G.J."/>
            <person name="Li M."/>
        </authorList>
    </citation>
    <scope>NUCLEOTIDE SEQUENCE</scope>
    <source>
        <strain evidence="7">SZUA-1501</strain>
    </source>
</reference>
<evidence type="ECO:0000256" key="4">
    <source>
        <dbReference type="ARBA" id="ARBA00022989"/>
    </source>
</evidence>
<evidence type="ECO:0000256" key="5">
    <source>
        <dbReference type="ARBA" id="ARBA00023136"/>
    </source>
</evidence>
<feature type="transmembrane region" description="Helical" evidence="6">
    <location>
        <begin position="117"/>
        <end position="142"/>
    </location>
</feature>
<name>A0A9D0YQ38_AQUAO</name>
<evidence type="ECO:0000256" key="3">
    <source>
        <dbReference type="ARBA" id="ARBA00022692"/>
    </source>
</evidence>
<gene>
    <name evidence="7" type="ORF">EYH37_00945</name>
</gene>
<keyword evidence="2" id="KW-1003">Cell membrane</keyword>
<dbReference type="AlphaFoldDB" id="A0A9D0YQ38"/>
<organism evidence="7 8">
    <name type="scientific">Aquifex aeolicus</name>
    <dbReference type="NCBI Taxonomy" id="63363"/>
    <lineage>
        <taxon>Bacteria</taxon>
        <taxon>Pseudomonadati</taxon>
        <taxon>Aquificota</taxon>
        <taxon>Aquificia</taxon>
        <taxon>Aquificales</taxon>
        <taxon>Aquificaceae</taxon>
        <taxon>Aquifex</taxon>
    </lineage>
</organism>
<evidence type="ECO:0000313" key="8">
    <source>
        <dbReference type="Proteomes" id="UP000606463"/>
    </source>
</evidence>
<feature type="transmembrane region" description="Helical" evidence="6">
    <location>
        <begin position="38"/>
        <end position="58"/>
    </location>
</feature>
<feature type="transmembrane region" description="Helical" evidence="6">
    <location>
        <begin position="6"/>
        <end position="26"/>
    </location>
</feature>
<dbReference type="EMBL" id="DQVE01000011">
    <property type="protein sequence ID" value="HIP97924.1"/>
    <property type="molecule type" value="Genomic_DNA"/>
</dbReference>
<evidence type="ECO:0000256" key="2">
    <source>
        <dbReference type="ARBA" id="ARBA00022475"/>
    </source>
</evidence>
<dbReference type="InterPro" id="IPR022791">
    <property type="entry name" value="L-PG_synthase/AglD"/>
</dbReference>
<dbReference type="PANTHER" id="PTHR37693">
    <property type="entry name" value="PHOSPHATIDYLGLYCEROL LYSYLTRANSFERASE"/>
    <property type="match status" value="1"/>
</dbReference>
<feature type="transmembrane region" description="Helical" evidence="6">
    <location>
        <begin position="154"/>
        <end position="174"/>
    </location>
</feature>
<sequence length="221" mass="26045">MPLILIFWGSIVTFLFVLASFLFLAFKYIPRIGIETIYSIDFKYLLFAIILFFLYHSFDMLRLKTIAEGFGIDYPYKYAYLTSFVATFGATVTPVHIGGELIIFYMLKRLGVKTHKIWGTILFKTVSGFSFFILTFPIFVAYTISSKEVIQKVFILSIIFLFFSIISLPLVMWFRKGEKNKNLIRRIRLYCLSIIYFWKNKKIEFLKACFYSILLYITFLS</sequence>
<proteinExistence type="predicted"/>
<feature type="transmembrane region" description="Helical" evidence="6">
    <location>
        <begin position="78"/>
        <end position="105"/>
    </location>
</feature>
<keyword evidence="3 6" id="KW-0812">Transmembrane</keyword>